<gene>
    <name evidence="1" type="ORF">CON01_00610</name>
</gene>
<organism evidence="1 2">
    <name type="scientific">Bacillus thuringiensis</name>
    <dbReference type="NCBI Taxonomy" id="1428"/>
    <lineage>
        <taxon>Bacteria</taxon>
        <taxon>Bacillati</taxon>
        <taxon>Bacillota</taxon>
        <taxon>Bacilli</taxon>
        <taxon>Bacillales</taxon>
        <taxon>Bacillaceae</taxon>
        <taxon>Bacillus</taxon>
        <taxon>Bacillus cereus group</taxon>
    </lineage>
</organism>
<dbReference type="Proteomes" id="UP000220127">
    <property type="component" value="Unassembled WGS sequence"/>
</dbReference>
<evidence type="ECO:0000313" key="1">
    <source>
        <dbReference type="EMBL" id="PED16384.1"/>
    </source>
</evidence>
<evidence type="ECO:0000313" key="2">
    <source>
        <dbReference type="Proteomes" id="UP000220127"/>
    </source>
</evidence>
<accession>A0A9X6U4Q0</accession>
<protein>
    <submittedName>
        <fullName evidence="1">Uncharacterized protein</fullName>
    </submittedName>
</protein>
<dbReference type="RefSeq" id="WP_097877006.1">
    <property type="nucleotide sequence ID" value="NZ_NTYY01000019.1"/>
</dbReference>
<sequence length="65" mass="8033">MDNNTSDIVENKYVNLKHVQELIKLIKIRDTFWDWSNEYEKYNKKVQNTIEWIERNAKEMEKINT</sequence>
<dbReference type="AlphaFoldDB" id="A0A9X6U4Q0"/>
<reference evidence="1 2" key="1">
    <citation type="submission" date="2017-09" db="EMBL/GenBank/DDBJ databases">
        <title>Large-scale bioinformatics analysis of Bacillus genomes uncovers conserved roles of natural products in bacterial physiology.</title>
        <authorList>
            <consortium name="Agbiome Team Llc"/>
            <person name="Bleich R.M."/>
            <person name="Grubbs K.J."/>
            <person name="Santa Maria K.C."/>
            <person name="Allen S.E."/>
            <person name="Farag S."/>
            <person name="Shank E.A."/>
            <person name="Bowers A."/>
        </authorList>
    </citation>
    <scope>NUCLEOTIDE SEQUENCE [LARGE SCALE GENOMIC DNA]</scope>
    <source>
        <strain evidence="1 2">AFS094940</strain>
    </source>
</reference>
<dbReference type="EMBL" id="NVMD01000002">
    <property type="protein sequence ID" value="PED16384.1"/>
    <property type="molecule type" value="Genomic_DNA"/>
</dbReference>
<proteinExistence type="predicted"/>
<name>A0A9X6U4Q0_BACTU</name>
<comment type="caution">
    <text evidence="1">The sequence shown here is derived from an EMBL/GenBank/DDBJ whole genome shotgun (WGS) entry which is preliminary data.</text>
</comment>